<dbReference type="SMART" id="SM00409">
    <property type="entry name" value="IG"/>
    <property type="match status" value="1"/>
</dbReference>
<dbReference type="RefSeq" id="XP_031423117.1">
    <property type="nucleotide sequence ID" value="XM_031567257.2"/>
</dbReference>
<evidence type="ECO:0000256" key="11">
    <source>
        <dbReference type="SAM" id="Phobius"/>
    </source>
</evidence>
<dbReference type="GO" id="GO:0042130">
    <property type="term" value="P:negative regulation of T cell proliferation"/>
    <property type="evidence" value="ECO:0007669"/>
    <property type="project" value="TreeGrafter"/>
</dbReference>
<feature type="domain" description="Ig-like" evidence="12">
    <location>
        <begin position="40"/>
        <end position="128"/>
    </location>
</feature>
<dbReference type="SUPFAM" id="SSF48726">
    <property type="entry name" value="Immunoglobulin"/>
    <property type="match status" value="1"/>
</dbReference>
<dbReference type="GO" id="GO:0031295">
    <property type="term" value="P:T cell costimulation"/>
    <property type="evidence" value="ECO:0007669"/>
    <property type="project" value="TreeGrafter"/>
</dbReference>
<keyword evidence="6 11" id="KW-0472">Membrane</keyword>
<keyword evidence="13" id="KW-1185">Reference proteome</keyword>
<keyword evidence="2" id="KW-1003">Cell membrane</keyword>
<evidence type="ECO:0000256" key="10">
    <source>
        <dbReference type="ARBA" id="ARBA00023319"/>
    </source>
</evidence>
<evidence type="ECO:0000256" key="2">
    <source>
        <dbReference type="ARBA" id="ARBA00022475"/>
    </source>
</evidence>
<dbReference type="GO" id="GO:0009897">
    <property type="term" value="C:external side of plasma membrane"/>
    <property type="evidence" value="ECO:0007669"/>
    <property type="project" value="TreeGrafter"/>
</dbReference>
<keyword evidence="7" id="KW-1015">Disulfide bond</keyword>
<dbReference type="GO" id="GO:0006955">
    <property type="term" value="P:immune response"/>
    <property type="evidence" value="ECO:0007669"/>
    <property type="project" value="TreeGrafter"/>
</dbReference>
<keyword evidence="5 11" id="KW-1133">Transmembrane helix</keyword>
<evidence type="ECO:0000256" key="9">
    <source>
        <dbReference type="ARBA" id="ARBA00023180"/>
    </source>
</evidence>
<dbReference type="InterPro" id="IPR013106">
    <property type="entry name" value="Ig_V-set"/>
</dbReference>
<dbReference type="Gene3D" id="2.60.40.10">
    <property type="entry name" value="Immunoglobulins"/>
    <property type="match status" value="1"/>
</dbReference>
<dbReference type="InterPro" id="IPR051713">
    <property type="entry name" value="T-cell_Activation_Regulation"/>
</dbReference>
<evidence type="ECO:0000313" key="13">
    <source>
        <dbReference type="Proteomes" id="UP000515152"/>
    </source>
</evidence>
<dbReference type="InterPro" id="IPR003599">
    <property type="entry name" value="Ig_sub"/>
</dbReference>
<evidence type="ECO:0000256" key="1">
    <source>
        <dbReference type="ARBA" id="ARBA00004251"/>
    </source>
</evidence>
<gene>
    <name evidence="14" type="primary">LOC116220483</name>
</gene>
<evidence type="ECO:0000313" key="14">
    <source>
        <dbReference type="RefSeq" id="XP_031423117.1"/>
    </source>
</evidence>
<evidence type="ECO:0000256" key="7">
    <source>
        <dbReference type="ARBA" id="ARBA00023157"/>
    </source>
</evidence>
<dbReference type="InterPro" id="IPR013783">
    <property type="entry name" value="Ig-like_fold"/>
</dbReference>
<dbReference type="Proteomes" id="UP000515152">
    <property type="component" value="Chromosome 5"/>
</dbReference>
<proteinExistence type="predicted"/>
<dbReference type="GO" id="GO:0042102">
    <property type="term" value="P:positive regulation of T cell proliferation"/>
    <property type="evidence" value="ECO:0007669"/>
    <property type="project" value="TreeGrafter"/>
</dbReference>
<comment type="subcellular location">
    <subcellularLocation>
        <location evidence="1">Cell membrane</location>
        <topology evidence="1">Single-pass type I membrane protein</topology>
    </subcellularLocation>
</comment>
<evidence type="ECO:0000259" key="12">
    <source>
        <dbReference type="PROSITE" id="PS50835"/>
    </source>
</evidence>
<dbReference type="GeneID" id="116220483"/>
<organism evidence="13 14">
    <name type="scientific">Clupea harengus</name>
    <name type="common">Atlantic herring</name>
    <dbReference type="NCBI Taxonomy" id="7950"/>
    <lineage>
        <taxon>Eukaryota</taxon>
        <taxon>Metazoa</taxon>
        <taxon>Chordata</taxon>
        <taxon>Craniata</taxon>
        <taxon>Vertebrata</taxon>
        <taxon>Euteleostomi</taxon>
        <taxon>Actinopterygii</taxon>
        <taxon>Neopterygii</taxon>
        <taxon>Teleostei</taxon>
        <taxon>Clupei</taxon>
        <taxon>Clupeiformes</taxon>
        <taxon>Clupeoidei</taxon>
        <taxon>Clupeidae</taxon>
        <taxon>Clupea</taxon>
    </lineage>
</organism>
<dbReference type="KEGG" id="char:116220483"/>
<sequence length="241" mass="27321">MRGSTHEGLYQYSSRHFTLTVRGCTVMKQDTTLQIKRSSGESALLPCLCSPLRAKPESVRWTMTGRSGSMDTEISNTTGPYRGRVQMLNRHSPGNVSLLISDLSEKDEGEYRCECSTHSYRDFRLTVTDTRSNGEPKPPFYIFILAAVLLFLLLLGGALFLYKRRKGQKGECTKSGQKHEEDKDDTRVYCTVQDTREDRSTQAEKEDDVTYSTVVHDKKPRVVQVEVDTGDGTEYARIKTR</sequence>
<keyword evidence="10" id="KW-0393">Immunoglobulin domain</keyword>
<protein>
    <submittedName>
        <fullName evidence="14">Uncharacterized protein LOC116220483 isoform X1</fullName>
    </submittedName>
</protein>
<evidence type="ECO:0000256" key="4">
    <source>
        <dbReference type="ARBA" id="ARBA00022729"/>
    </source>
</evidence>
<dbReference type="PANTHER" id="PTHR25466:SF14">
    <property type="entry name" value="BUTYROPHILIN SUBFAMILY 2 MEMBER A2-LIKE-RELATED"/>
    <property type="match status" value="1"/>
</dbReference>
<keyword evidence="9" id="KW-0325">Glycoprotein</keyword>
<dbReference type="InterPro" id="IPR036179">
    <property type="entry name" value="Ig-like_dom_sf"/>
</dbReference>
<reference evidence="14" key="1">
    <citation type="submission" date="2025-08" db="UniProtKB">
        <authorList>
            <consortium name="RefSeq"/>
        </authorList>
    </citation>
    <scope>IDENTIFICATION</scope>
</reference>
<dbReference type="OrthoDB" id="6157407at2759"/>
<dbReference type="Pfam" id="PF07686">
    <property type="entry name" value="V-set"/>
    <property type="match status" value="1"/>
</dbReference>
<keyword evidence="3 11" id="KW-0812">Transmembrane</keyword>
<dbReference type="AlphaFoldDB" id="A0A6P8FIS7"/>
<name>A0A6P8FIS7_CLUHA</name>
<evidence type="ECO:0000256" key="3">
    <source>
        <dbReference type="ARBA" id="ARBA00022692"/>
    </source>
</evidence>
<feature type="transmembrane region" description="Helical" evidence="11">
    <location>
        <begin position="140"/>
        <end position="162"/>
    </location>
</feature>
<keyword evidence="4" id="KW-0732">Signal</keyword>
<dbReference type="PANTHER" id="PTHR25466">
    <property type="entry name" value="T-LYMPHOCYTE ACTIVATION ANTIGEN"/>
    <property type="match status" value="1"/>
</dbReference>
<dbReference type="GO" id="GO:0071222">
    <property type="term" value="P:cellular response to lipopolysaccharide"/>
    <property type="evidence" value="ECO:0007669"/>
    <property type="project" value="TreeGrafter"/>
</dbReference>
<keyword evidence="8" id="KW-0675">Receptor</keyword>
<evidence type="ECO:0000256" key="6">
    <source>
        <dbReference type="ARBA" id="ARBA00023136"/>
    </source>
</evidence>
<dbReference type="GO" id="GO:0007166">
    <property type="term" value="P:cell surface receptor signaling pathway"/>
    <property type="evidence" value="ECO:0007669"/>
    <property type="project" value="TreeGrafter"/>
</dbReference>
<dbReference type="PROSITE" id="PS50835">
    <property type="entry name" value="IG_LIKE"/>
    <property type="match status" value="1"/>
</dbReference>
<dbReference type="InterPro" id="IPR007110">
    <property type="entry name" value="Ig-like_dom"/>
</dbReference>
<accession>A0A6P8FIS7</accession>
<evidence type="ECO:0000256" key="8">
    <source>
        <dbReference type="ARBA" id="ARBA00023170"/>
    </source>
</evidence>
<evidence type="ECO:0000256" key="5">
    <source>
        <dbReference type="ARBA" id="ARBA00022989"/>
    </source>
</evidence>